<dbReference type="OrthoDB" id="9369505at2759"/>
<keyword evidence="2" id="KW-0496">Mitochondrion</keyword>
<dbReference type="RefSeq" id="XP_015244422.1">
    <property type="nucleotide sequence ID" value="XM_015388936.1"/>
</dbReference>
<accession>A0A3Q2GK88</accession>
<dbReference type="STRING" id="28743.ENSCVAP00000027995"/>
<feature type="region of interest" description="Disordered" evidence="3">
    <location>
        <begin position="512"/>
        <end position="531"/>
    </location>
</feature>
<dbReference type="PANTHER" id="PTHR21228:SF1">
    <property type="entry name" value="FAST KINASE DOMAIN-CONTAINING PROTEIN 2, MITOCHONDRIAL"/>
    <property type="match status" value="1"/>
</dbReference>
<feature type="compositionally biased region" description="Polar residues" evidence="3">
    <location>
        <begin position="71"/>
        <end position="101"/>
    </location>
</feature>
<dbReference type="SMART" id="SM00952">
    <property type="entry name" value="RAP"/>
    <property type="match status" value="1"/>
</dbReference>
<dbReference type="PANTHER" id="PTHR21228">
    <property type="entry name" value="FAST LEU-RICH DOMAIN-CONTAINING"/>
    <property type="match status" value="1"/>
</dbReference>
<dbReference type="InterPro" id="IPR050870">
    <property type="entry name" value="FAST_kinase"/>
</dbReference>
<evidence type="ECO:0000256" key="1">
    <source>
        <dbReference type="ARBA" id="ARBA00004173"/>
    </source>
</evidence>
<name>A0A3Q2GK88_CYPVA</name>
<dbReference type="AlphaFoldDB" id="A0A3Q2GK88"/>
<comment type="subcellular location">
    <subcellularLocation>
        <location evidence="1">Mitochondrion</location>
    </subcellularLocation>
</comment>
<dbReference type="CDD" id="cd23739">
    <property type="entry name" value="TBRG4-like_N"/>
    <property type="match status" value="1"/>
</dbReference>
<evidence type="ECO:0000259" key="4">
    <source>
        <dbReference type="PROSITE" id="PS51286"/>
    </source>
</evidence>
<dbReference type="InterPro" id="IPR013584">
    <property type="entry name" value="RAP"/>
</dbReference>
<dbReference type="GO" id="GO:0000963">
    <property type="term" value="P:mitochondrial RNA processing"/>
    <property type="evidence" value="ECO:0007669"/>
    <property type="project" value="TreeGrafter"/>
</dbReference>
<dbReference type="Ensembl" id="ENSCVAT00000030293.1">
    <property type="protein sequence ID" value="ENSCVAP00000027995.1"/>
    <property type="gene ID" value="ENSCVAG00000014766.1"/>
</dbReference>
<dbReference type="CTD" id="22868"/>
<evidence type="ECO:0000313" key="6">
    <source>
        <dbReference type="Proteomes" id="UP000265020"/>
    </source>
</evidence>
<dbReference type="PROSITE" id="PS51286">
    <property type="entry name" value="RAP"/>
    <property type="match status" value="1"/>
</dbReference>
<dbReference type="GO" id="GO:0005759">
    <property type="term" value="C:mitochondrial matrix"/>
    <property type="evidence" value="ECO:0007669"/>
    <property type="project" value="TreeGrafter"/>
</dbReference>
<dbReference type="OMA" id="FEIRMDS"/>
<evidence type="ECO:0000256" key="3">
    <source>
        <dbReference type="SAM" id="MobiDB-lite"/>
    </source>
</evidence>
<dbReference type="KEGG" id="cvg:107093723"/>
<keyword evidence="6" id="KW-1185">Reference proteome</keyword>
<dbReference type="GO" id="GO:0003723">
    <property type="term" value="F:RNA binding"/>
    <property type="evidence" value="ECO:0007669"/>
    <property type="project" value="TreeGrafter"/>
</dbReference>
<dbReference type="GeneID" id="107093723"/>
<dbReference type="Pfam" id="PF06743">
    <property type="entry name" value="FAST_1"/>
    <property type="match status" value="1"/>
</dbReference>
<dbReference type="GO" id="GO:0044528">
    <property type="term" value="P:regulation of mitochondrial mRNA stability"/>
    <property type="evidence" value="ECO:0007669"/>
    <property type="project" value="InterPro"/>
</dbReference>
<feature type="region of interest" description="Disordered" evidence="3">
    <location>
        <begin position="71"/>
        <end position="108"/>
    </location>
</feature>
<organism evidence="5 6">
    <name type="scientific">Cyprinodon variegatus</name>
    <name type="common">Sheepshead minnow</name>
    <dbReference type="NCBI Taxonomy" id="28743"/>
    <lineage>
        <taxon>Eukaryota</taxon>
        <taxon>Metazoa</taxon>
        <taxon>Chordata</taxon>
        <taxon>Craniata</taxon>
        <taxon>Vertebrata</taxon>
        <taxon>Euteleostomi</taxon>
        <taxon>Actinopterygii</taxon>
        <taxon>Neopterygii</taxon>
        <taxon>Teleostei</taxon>
        <taxon>Neoteleostei</taxon>
        <taxon>Acanthomorphata</taxon>
        <taxon>Ovalentaria</taxon>
        <taxon>Atherinomorphae</taxon>
        <taxon>Cyprinodontiformes</taxon>
        <taxon>Cyprinodontidae</taxon>
        <taxon>Cyprinodon</taxon>
    </lineage>
</organism>
<sequence length="669" mass="75942">MNTRMTNEVMRWSLRFCYRRFPWKPLSTPMPAAFDSIALTRNDTICCWGGRRNQNYLSGTLGATRFFSHGGNQNGDLEESNSVTSERSLSTDTKIDQTSSQQRHRRSHFQDLLHQCGSPSDVLDLASKYSATVHQVSNCLNQMWTSTKKMSDEQRRYELQLMFEHPEFDHLLQRAMRSIKHMRNNDVAYSLLSMVNLGVPQQSRVIQTFVRTCQERLNEFDVKTLSILASALDHMKDSQNAVALKEGMRLVVEMRLPEIKNVLALQTMMRLLGKDAPKELKQKLERKALSMADEFSLPNAQYMISTMATMGFHSKPLLKICSGKIQENLHGIPFNRLYNVLQSCRELLYRDIDLLNSVSGYVASTLDIWTNKQLVFFLSVFEDLLFCPTSLMEAYTEKVITNAEALTLKDLLCVLKVYSSFNYDLRHHRQQFLDSLSNALNSYLPKMSGFELLKAVYCLCLLNHFPSALLEQLLNDSMLEQLASGKFPKSRETMFQRIDLCLRLDRPPLPKPLTVPSSALGDPASSSQSVNPQLSKSLQSVLADQENATLQEMSVVENFYVIDGLITKPLPSQTDVMETSSSPADSSQRIAVIYAPNSTFCYGTSHPRGPLALKIRHLKILGYTPVLVTEQHLQPLSEEERTDVIRGLLFPEHASEPQTKEEHVESGTV</sequence>
<dbReference type="GeneTree" id="ENSGT01030000234607"/>
<reference evidence="5" key="1">
    <citation type="submission" date="2025-08" db="UniProtKB">
        <authorList>
            <consortium name="Ensembl"/>
        </authorList>
    </citation>
    <scope>IDENTIFICATION</scope>
</reference>
<dbReference type="InterPro" id="IPR010622">
    <property type="entry name" value="FAST_Leu-rich"/>
</dbReference>
<dbReference type="Proteomes" id="UP000265020">
    <property type="component" value="Unassembled WGS sequence"/>
</dbReference>
<protein>
    <submittedName>
        <fullName evidence="5">FAST kinase domains 2</fullName>
    </submittedName>
</protein>
<proteinExistence type="predicted"/>
<reference evidence="5" key="2">
    <citation type="submission" date="2025-09" db="UniProtKB">
        <authorList>
            <consortium name="Ensembl"/>
        </authorList>
    </citation>
    <scope>IDENTIFICATION</scope>
</reference>
<evidence type="ECO:0000256" key="2">
    <source>
        <dbReference type="ARBA" id="ARBA00023128"/>
    </source>
</evidence>
<dbReference type="GO" id="GO:0035770">
    <property type="term" value="C:ribonucleoprotein granule"/>
    <property type="evidence" value="ECO:0007669"/>
    <property type="project" value="TreeGrafter"/>
</dbReference>
<evidence type="ECO:0000313" key="5">
    <source>
        <dbReference type="Ensembl" id="ENSCVAP00000027995.1"/>
    </source>
</evidence>
<feature type="domain" description="RAP" evidence="4">
    <location>
        <begin position="590"/>
        <end position="647"/>
    </location>
</feature>